<evidence type="ECO:0000313" key="1">
    <source>
        <dbReference type="EMBL" id="KAG8655340.1"/>
    </source>
</evidence>
<sequence length="124" mass="14249">MAVRVCALLVGFPYFAGPENSDLWCFHILSSMKGCRESYAGGVLQETLNSSEGANEMLKSPTTFTCYWRYGDYQIFAMDLALLSLLINFTFFILNKNLIKKLIELNFSKDSKQRNYDMMVKQQN</sequence>
<reference evidence="2" key="1">
    <citation type="journal article" date="2016" name="Nat. Biotechnol.">
        <title>Sequencing wild and cultivated cassava and related species reveals extensive interspecific hybridization and genetic diversity.</title>
        <authorList>
            <person name="Bredeson J.V."/>
            <person name="Lyons J.B."/>
            <person name="Prochnik S.E."/>
            <person name="Wu G.A."/>
            <person name="Ha C.M."/>
            <person name="Edsinger-Gonzales E."/>
            <person name="Grimwood J."/>
            <person name="Schmutz J."/>
            <person name="Rabbi I.Y."/>
            <person name="Egesi C."/>
            <person name="Nauluvula P."/>
            <person name="Lebot V."/>
            <person name="Ndunguru J."/>
            <person name="Mkamilo G."/>
            <person name="Bart R.S."/>
            <person name="Setter T.L."/>
            <person name="Gleadow R.M."/>
            <person name="Kulakow P."/>
            <person name="Ferguson M.E."/>
            <person name="Rounsley S."/>
            <person name="Rokhsar D.S."/>
        </authorList>
    </citation>
    <scope>NUCLEOTIDE SEQUENCE [LARGE SCALE GENOMIC DNA]</scope>
    <source>
        <strain evidence="2">cv. AM560-2</strain>
    </source>
</reference>
<organism evidence="1 2">
    <name type="scientific">Manihot esculenta</name>
    <name type="common">Cassava</name>
    <name type="synonym">Jatropha manihot</name>
    <dbReference type="NCBI Taxonomy" id="3983"/>
    <lineage>
        <taxon>Eukaryota</taxon>
        <taxon>Viridiplantae</taxon>
        <taxon>Streptophyta</taxon>
        <taxon>Embryophyta</taxon>
        <taxon>Tracheophyta</taxon>
        <taxon>Spermatophyta</taxon>
        <taxon>Magnoliopsida</taxon>
        <taxon>eudicotyledons</taxon>
        <taxon>Gunneridae</taxon>
        <taxon>Pentapetalae</taxon>
        <taxon>rosids</taxon>
        <taxon>fabids</taxon>
        <taxon>Malpighiales</taxon>
        <taxon>Euphorbiaceae</taxon>
        <taxon>Crotonoideae</taxon>
        <taxon>Manihoteae</taxon>
        <taxon>Manihot</taxon>
    </lineage>
</organism>
<accession>A0ACB7HTN2</accession>
<gene>
    <name evidence="1" type="ORF">MANES_04G030425v8</name>
</gene>
<dbReference type="EMBL" id="CM004390">
    <property type="protein sequence ID" value="KAG8655340.1"/>
    <property type="molecule type" value="Genomic_DNA"/>
</dbReference>
<dbReference type="Proteomes" id="UP000091857">
    <property type="component" value="Chromosome 4"/>
</dbReference>
<protein>
    <submittedName>
        <fullName evidence="1">Uncharacterized protein</fullName>
    </submittedName>
</protein>
<name>A0ACB7HTN2_MANES</name>
<proteinExistence type="predicted"/>
<comment type="caution">
    <text evidence="1">The sequence shown here is derived from an EMBL/GenBank/DDBJ whole genome shotgun (WGS) entry which is preliminary data.</text>
</comment>
<keyword evidence="2" id="KW-1185">Reference proteome</keyword>
<evidence type="ECO:0000313" key="2">
    <source>
        <dbReference type="Proteomes" id="UP000091857"/>
    </source>
</evidence>